<keyword evidence="8" id="KW-0297">G-protein coupled receptor</keyword>
<evidence type="ECO:0000256" key="16">
    <source>
        <dbReference type="SAM" id="Phobius"/>
    </source>
</evidence>
<evidence type="ECO:0000256" key="10">
    <source>
        <dbReference type="ARBA" id="ARBA00023157"/>
    </source>
</evidence>
<feature type="non-terminal residue" evidence="18">
    <location>
        <position position="1"/>
    </location>
</feature>
<sequence>EARPTPFRGVRVSGEATSGAPGGKGSEAETTARRLQLENTLHPATDSTYSAYAVMLLSLILFAAGLIGNLAVMCIVCHNYYMKSAWNNILAGMACWDFLVIFFCLPVVIFNEITKKRLLGDIGCKVVPYLEVSSLGVTTFSLCALSIDKFRSATSTQSQIRLIESCSSIVAKIAVIWIGSMLLALPEVLLWQLNQKTSIVSGVITDYCIVKTSLNLPEHIYGLALTYENSRMWWYFGCYFCLPIIFTVTCQLVLRRVKVTQKKTDLKITSQHGQHESQKNHTLIGLTILYGFCIIPENISNIVVAYTSPEISKETIDLLNIINQFFLFFKSSVTPVLLLCLCKPLGRAFMDCCCCCCDECIPEASVSGVQDSKLKTEMASIFCDNPKETPTMMTLGTQC</sequence>
<dbReference type="GO" id="GO:0043410">
    <property type="term" value="P:positive regulation of MAPK cascade"/>
    <property type="evidence" value="ECO:0007669"/>
    <property type="project" value="TreeGrafter"/>
</dbReference>
<feature type="region of interest" description="Disordered" evidence="15">
    <location>
        <begin position="1"/>
        <end position="29"/>
    </location>
</feature>
<feature type="transmembrane region" description="Helical" evidence="16">
    <location>
        <begin position="89"/>
        <end position="109"/>
    </location>
</feature>
<evidence type="ECO:0000313" key="19">
    <source>
        <dbReference type="Proteomes" id="UP000288216"/>
    </source>
</evidence>
<dbReference type="FunFam" id="1.20.1070.10:FF:000059">
    <property type="entry name" value="G protein-coupled receptor 37"/>
    <property type="match status" value="1"/>
</dbReference>
<dbReference type="OMA" id="DSCVMKP"/>
<dbReference type="AlphaFoldDB" id="A0A401PF11"/>
<dbReference type="PRINTS" id="PR01421">
    <property type="entry name" value="GPR37ORPHANR"/>
</dbReference>
<dbReference type="GO" id="GO:0042995">
    <property type="term" value="C:cell projection"/>
    <property type="evidence" value="ECO:0007669"/>
    <property type="project" value="UniProtKB-SubCell"/>
</dbReference>
<evidence type="ECO:0000256" key="8">
    <source>
        <dbReference type="ARBA" id="ARBA00023040"/>
    </source>
</evidence>
<evidence type="ECO:0000259" key="17">
    <source>
        <dbReference type="PROSITE" id="PS50262"/>
    </source>
</evidence>
<keyword evidence="6" id="KW-0832">Ubl conjugation</keyword>
<dbReference type="PRINTS" id="PR00237">
    <property type="entry name" value="GPCRRHODOPSN"/>
</dbReference>
<dbReference type="Proteomes" id="UP000288216">
    <property type="component" value="Unassembled WGS sequence"/>
</dbReference>
<feature type="transmembrane region" description="Helical" evidence="16">
    <location>
        <begin position="232"/>
        <end position="254"/>
    </location>
</feature>
<accession>A0A401PF11</accession>
<keyword evidence="3" id="KW-1003">Cell membrane</keyword>
<comment type="subcellular location">
    <subcellularLocation>
        <location evidence="2">Cell membrane</location>
        <topology evidence="2">Multi-pass membrane protein</topology>
    </subcellularLocation>
    <subcellularLocation>
        <location evidence="1">Cell projection</location>
    </subcellularLocation>
</comment>
<dbReference type="Gene3D" id="1.20.1070.10">
    <property type="entry name" value="Rhodopsin 7-helix transmembrane proteins"/>
    <property type="match status" value="1"/>
</dbReference>
<dbReference type="EMBL" id="BFAA01003515">
    <property type="protein sequence ID" value="GCB71695.1"/>
    <property type="molecule type" value="Genomic_DNA"/>
</dbReference>
<evidence type="ECO:0000256" key="11">
    <source>
        <dbReference type="ARBA" id="ARBA00023170"/>
    </source>
</evidence>
<dbReference type="SUPFAM" id="SSF81321">
    <property type="entry name" value="Family A G protein-coupled receptor-like"/>
    <property type="match status" value="1"/>
</dbReference>
<name>A0A401PF11_SCYTO</name>
<keyword evidence="10" id="KW-1015">Disulfide bond</keyword>
<evidence type="ECO:0000256" key="5">
    <source>
        <dbReference type="ARBA" id="ARBA00022729"/>
    </source>
</evidence>
<evidence type="ECO:0000256" key="2">
    <source>
        <dbReference type="ARBA" id="ARBA00004651"/>
    </source>
</evidence>
<evidence type="ECO:0000256" key="7">
    <source>
        <dbReference type="ARBA" id="ARBA00022989"/>
    </source>
</evidence>
<evidence type="ECO:0000256" key="13">
    <source>
        <dbReference type="ARBA" id="ARBA00023224"/>
    </source>
</evidence>
<evidence type="ECO:0000256" key="3">
    <source>
        <dbReference type="ARBA" id="ARBA00022475"/>
    </source>
</evidence>
<evidence type="ECO:0000256" key="4">
    <source>
        <dbReference type="ARBA" id="ARBA00022692"/>
    </source>
</evidence>
<dbReference type="OrthoDB" id="8960080at2759"/>
<dbReference type="GO" id="GO:0043235">
    <property type="term" value="C:receptor complex"/>
    <property type="evidence" value="ECO:0007669"/>
    <property type="project" value="TreeGrafter"/>
</dbReference>
<dbReference type="PANTHER" id="PTHR46216:SF4">
    <property type="entry name" value="G-PROTEIN COUPLED RECEPTOR 37-LIKE 1"/>
    <property type="match status" value="1"/>
</dbReference>
<evidence type="ECO:0000256" key="14">
    <source>
        <dbReference type="ARBA" id="ARBA00023273"/>
    </source>
</evidence>
<dbReference type="GO" id="GO:0007193">
    <property type="term" value="P:adenylate cyclase-inhibiting G protein-coupled receptor signaling pathway"/>
    <property type="evidence" value="ECO:0007669"/>
    <property type="project" value="TreeGrafter"/>
</dbReference>
<dbReference type="InterPro" id="IPR000276">
    <property type="entry name" value="GPCR_Rhodpsn"/>
</dbReference>
<keyword evidence="13" id="KW-0807">Transducer</keyword>
<proteinExistence type="predicted"/>
<evidence type="ECO:0000313" key="18">
    <source>
        <dbReference type="EMBL" id="GCB71695.1"/>
    </source>
</evidence>
<dbReference type="STRING" id="75743.A0A401PF11"/>
<dbReference type="GO" id="GO:0005886">
    <property type="term" value="C:plasma membrane"/>
    <property type="evidence" value="ECO:0007669"/>
    <property type="project" value="UniProtKB-SubCell"/>
</dbReference>
<keyword evidence="11" id="KW-0675">Receptor</keyword>
<feature type="transmembrane region" description="Helical" evidence="16">
    <location>
        <begin position="129"/>
        <end position="148"/>
    </location>
</feature>
<evidence type="ECO:0000256" key="12">
    <source>
        <dbReference type="ARBA" id="ARBA00023180"/>
    </source>
</evidence>
<dbReference type="PANTHER" id="PTHR46216">
    <property type="entry name" value="PROSAPOSIN RECEPTOR GPR37 FAMILY MEMBER"/>
    <property type="match status" value="1"/>
</dbReference>
<dbReference type="GO" id="GO:0008528">
    <property type="term" value="F:G protein-coupled peptide receptor activity"/>
    <property type="evidence" value="ECO:0007669"/>
    <property type="project" value="TreeGrafter"/>
</dbReference>
<keyword evidence="7 16" id="KW-1133">Transmembrane helix</keyword>
<evidence type="ECO:0000256" key="1">
    <source>
        <dbReference type="ARBA" id="ARBA00004316"/>
    </source>
</evidence>
<dbReference type="PROSITE" id="PS50262">
    <property type="entry name" value="G_PROTEIN_RECEP_F1_2"/>
    <property type="match status" value="1"/>
</dbReference>
<protein>
    <recommendedName>
        <fullName evidence="17">G-protein coupled receptors family 1 profile domain-containing protein</fullName>
    </recommendedName>
</protein>
<reference evidence="18 19" key="1">
    <citation type="journal article" date="2018" name="Nat. Ecol. Evol.">
        <title>Shark genomes provide insights into elasmobranch evolution and the origin of vertebrates.</title>
        <authorList>
            <person name="Hara Y"/>
            <person name="Yamaguchi K"/>
            <person name="Onimaru K"/>
            <person name="Kadota M"/>
            <person name="Koyanagi M"/>
            <person name="Keeley SD"/>
            <person name="Tatsumi K"/>
            <person name="Tanaka K"/>
            <person name="Motone F"/>
            <person name="Kageyama Y"/>
            <person name="Nozu R"/>
            <person name="Adachi N"/>
            <person name="Nishimura O"/>
            <person name="Nakagawa R"/>
            <person name="Tanegashima C"/>
            <person name="Kiyatake I"/>
            <person name="Matsumoto R"/>
            <person name="Murakumo K"/>
            <person name="Nishida K"/>
            <person name="Terakita A"/>
            <person name="Kuratani S"/>
            <person name="Sato K"/>
            <person name="Hyodo S Kuraku.S."/>
        </authorList>
    </citation>
    <scope>NUCLEOTIDE SEQUENCE [LARGE SCALE GENOMIC DNA]</scope>
</reference>
<dbReference type="InterPro" id="IPR017452">
    <property type="entry name" value="GPCR_Rhodpsn_7TM"/>
</dbReference>
<dbReference type="InterPro" id="IPR003909">
    <property type="entry name" value="GPR37_orph"/>
</dbReference>
<keyword evidence="9 16" id="KW-0472">Membrane</keyword>
<feature type="transmembrane region" description="Helical" evidence="16">
    <location>
        <begin position="169"/>
        <end position="191"/>
    </location>
</feature>
<dbReference type="Pfam" id="PF00001">
    <property type="entry name" value="7tm_1"/>
    <property type="match status" value="1"/>
</dbReference>
<keyword evidence="14" id="KW-0966">Cell projection</keyword>
<keyword evidence="4 16" id="KW-0812">Transmembrane</keyword>
<evidence type="ECO:0000256" key="15">
    <source>
        <dbReference type="SAM" id="MobiDB-lite"/>
    </source>
</evidence>
<comment type="caution">
    <text evidence="18">The sequence shown here is derived from an EMBL/GenBank/DDBJ whole genome shotgun (WGS) entry which is preliminary data.</text>
</comment>
<keyword evidence="19" id="KW-1185">Reference proteome</keyword>
<keyword evidence="5" id="KW-0732">Signal</keyword>
<organism evidence="18 19">
    <name type="scientific">Scyliorhinus torazame</name>
    <name type="common">Cloudy catshark</name>
    <name type="synonym">Catulus torazame</name>
    <dbReference type="NCBI Taxonomy" id="75743"/>
    <lineage>
        <taxon>Eukaryota</taxon>
        <taxon>Metazoa</taxon>
        <taxon>Chordata</taxon>
        <taxon>Craniata</taxon>
        <taxon>Vertebrata</taxon>
        <taxon>Chondrichthyes</taxon>
        <taxon>Elasmobranchii</taxon>
        <taxon>Galeomorphii</taxon>
        <taxon>Galeoidea</taxon>
        <taxon>Carcharhiniformes</taxon>
        <taxon>Scyliorhinidae</taxon>
        <taxon>Scyliorhinus</taxon>
    </lineage>
</organism>
<evidence type="ECO:0000256" key="9">
    <source>
        <dbReference type="ARBA" id="ARBA00023136"/>
    </source>
</evidence>
<keyword evidence="12" id="KW-0325">Glycoprotein</keyword>
<gene>
    <name evidence="18" type="ORF">scyTo_0008902</name>
</gene>
<feature type="domain" description="G-protein coupled receptors family 1 profile" evidence="17">
    <location>
        <begin position="68"/>
        <end position="338"/>
    </location>
</feature>
<feature type="transmembrane region" description="Helical" evidence="16">
    <location>
        <begin position="49"/>
        <end position="77"/>
    </location>
</feature>
<evidence type="ECO:0000256" key="6">
    <source>
        <dbReference type="ARBA" id="ARBA00022843"/>
    </source>
</evidence>